<protein>
    <recommendedName>
        <fullName evidence="4">NnrS family protein</fullName>
    </recommendedName>
</protein>
<dbReference type="Pfam" id="PF05940">
    <property type="entry name" value="NnrS"/>
    <property type="match status" value="1"/>
</dbReference>
<comment type="caution">
    <text evidence="2">The sequence shown here is derived from an EMBL/GenBank/DDBJ whole genome shotgun (WGS) entry which is preliminary data.</text>
</comment>
<name>A0A4Q0XZE5_9BACT</name>
<feature type="transmembrane region" description="Helical" evidence="1">
    <location>
        <begin position="331"/>
        <end position="351"/>
    </location>
</feature>
<feature type="transmembrane region" description="Helical" evidence="1">
    <location>
        <begin position="209"/>
        <end position="225"/>
    </location>
</feature>
<feature type="transmembrane region" description="Helical" evidence="1">
    <location>
        <begin position="357"/>
        <end position="377"/>
    </location>
</feature>
<keyword evidence="3" id="KW-1185">Reference proteome</keyword>
<feature type="transmembrane region" description="Helical" evidence="1">
    <location>
        <begin position="173"/>
        <end position="197"/>
    </location>
</feature>
<keyword evidence="1" id="KW-0472">Membrane</keyword>
<dbReference type="EMBL" id="PDKO01000005">
    <property type="protein sequence ID" value="RXJ63070.1"/>
    <property type="molecule type" value="Genomic_DNA"/>
</dbReference>
<evidence type="ECO:0000313" key="3">
    <source>
        <dbReference type="Proteomes" id="UP000290191"/>
    </source>
</evidence>
<reference evidence="2 3" key="1">
    <citation type="submission" date="2017-10" db="EMBL/GenBank/DDBJ databases">
        <title>Genomics of the genus Arcobacter.</title>
        <authorList>
            <person name="Perez-Cataluna A."/>
            <person name="Figueras M.J."/>
        </authorList>
    </citation>
    <scope>NUCLEOTIDE SEQUENCE [LARGE SCALE GENOMIC DNA]</scope>
    <source>
        <strain evidence="2 3">DSM 24636</strain>
    </source>
</reference>
<feature type="transmembrane region" description="Helical" evidence="1">
    <location>
        <begin position="231"/>
        <end position="249"/>
    </location>
</feature>
<feature type="transmembrane region" description="Helical" evidence="1">
    <location>
        <begin position="63"/>
        <end position="80"/>
    </location>
</feature>
<dbReference type="OrthoDB" id="5487830at2"/>
<gene>
    <name evidence="2" type="ORF">CRV06_07360</name>
</gene>
<evidence type="ECO:0008006" key="4">
    <source>
        <dbReference type="Google" id="ProtNLM"/>
    </source>
</evidence>
<dbReference type="STRING" id="877500.GCA_000935065_01681"/>
<accession>A0A4Q0XZE5</accession>
<proteinExistence type="predicted"/>
<feature type="transmembrane region" description="Helical" evidence="1">
    <location>
        <begin position="100"/>
        <end position="127"/>
    </location>
</feature>
<dbReference type="AlphaFoldDB" id="A0A4Q0XZE5"/>
<sequence>MQFSTTIPQYQEKNSWWQRFISQPHQLFFSSALFFAIFIMLLTLCSLTGILNLDFSLIHGFGFNYALFTNAFLGFLITVIPKYNATQAINKDKYLNPWILYQIGIFITLFINITLGKILLSFVLFYFVKLFYETIKKGKASVKTDSIYINFILFLGALMLLIEAVSSSNLSELIFFCFLISMVFIIALKMIPAFYFGYTGISPWQRPKYIPFISITLIFLTGISMQFELDLLLKTVSLLSSVFFGYVLFKLNLFKKTPAILSILVLGLVWFELAYISLFLESMFLDYTFKLSFHIFAIGFMTTLLIGFGSRVIRGHAVPAQTIQADKITKALFVFTQIVLLTRIFASISFIAQSSFFTYLLNLSSIFWILLFVIWTLRYAKTLLRIK</sequence>
<evidence type="ECO:0000256" key="1">
    <source>
        <dbReference type="SAM" id="Phobius"/>
    </source>
</evidence>
<keyword evidence="1" id="KW-0812">Transmembrane</keyword>
<dbReference type="RefSeq" id="WP_129081972.1">
    <property type="nucleotide sequence ID" value="NZ_CP041070.1"/>
</dbReference>
<keyword evidence="1" id="KW-1133">Transmembrane helix</keyword>
<feature type="transmembrane region" description="Helical" evidence="1">
    <location>
        <begin position="291"/>
        <end position="310"/>
    </location>
</feature>
<dbReference type="Proteomes" id="UP000290191">
    <property type="component" value="Unassembled WGS sequence"/>
</dbReference>
<dbReference type="InterPro" id="IPR010266">
    <property type="entry name" value="NnrS"/>
</dbReference>
<organism evidence="2 3">
    <name type="scientific">Halarcobacter anaerophilus</name>
    <dbReference type="NCBI Taxonomy" id="877500"/>
    <lineage>
        <taxon>Bacteria</taxon>
        <taxon>Pseudomonadati</taxon>
        <taxon>Campylobacterota</taxon>
        <taxon>Epsilonproteobacteria</taxon>
        <taxon>Campylobacterales</taxon>
        <taxon>Arcobacteraceae</taxon>
        <taxon>Halarcobacter</taxon>
    </lineage>
</organism>
<feature type="transmembrane region" description="Helical" evidence="1">
    <location>
        <begin position="27"/>
        <end position="51"/>
    </location>
</feature>
<evidence type="ECO:0000313" key="2">
    <source>
        <dbReference type="EMBL" id="RXJ63070.1"/>
    </source>
</evidence>
<feature type="transmembrane region" description="Helical" evidence="1">
    <location>
        <begin position="261"/>
        <end position="279"/>
    </location>
</feature>
<feature type="transmembrane region" description="Helical" evidence="1">
    <location>
        <begin position="147"/>
        <end position="167"/>
    </location>
</feature>